<dbReference type="CDD" id="cd00657">
    <property type="entry name" value="Ferritin_like"/>
    <property type="match status" value="1"/>
</dbReference>
<organism evidence="1 2">
    <name type="scientific">Pedobacter lusitanus</name>
    <dbReference type="NCBI Taxonomy" id="1503925"/>
    <lineage>
        <taxon>Bacteria</taxon>
        <taxon>Pseudomonadati</taxon>
        <taxon>Bacteroidota</taxon>
        <taxon>Sphingobacteriia</taxon>
        <taxon>Sphingobacteriales</taxon>
        <taxon>Sphingobacteriaceae</taxon>
        <taxon>Pedobacter</taxon>
    </lineage>
</organism>
<dbReference type="STRING" id="1503925.TH53_22670"/>
<evidence type="ECO:0000313" key="1">
    <source>
        <dbReference type="EMBL" id="KIO75060.1"/>
    </source>
</evidence>
<dbReference type="AlphaFoldDB" id="A0A0D0GFZ1"/>
<accession>A0A0D0GFZ1</accession>
<name>A0A0D0GFZ1_9SPHI</name>
<dbReference type="Gene3D" id="1.20.1260.10">
    <property type="match status" value="1"/>
</dbReference>
<dbReference type="EMBL" id="JXRA01000116">
    <property type="protein sequence ID" value="KIO75060.1"/>
    <property type="molecule type" value="Genomic_DNA"/>
</dbReference>
<dbReference type="InterPro" id="IPR012347">
    <property type="entry name" value="Ferritin-like"/>
</dbReference>
<keyword evidence="2" id="KW-1185">Reference proteome</keyword>
<proteinExistence type="predicted"/>
<comment type="caution">
    <text evidence="1">The sequence shown here is derived from an EMBL/GenBank/DDBJ whole genome shotgun (WGS) entry which is preliminary data.</text>
</comment>
<sequence>MDIFNILNNLEKVDQEIYERLSPRRKVMKVFFNLGKKISVAALPMALATMLQKAYGQTTASTGVIDSLNFALALEYMEFHLYNNALTVTPSLIPNEDKPIITAMRNHEQAHINLLIQTIQSLNGTVRSAMPYEAFDYTKVAVNVNTSYSIFLRTAMLIEDLGVRARKGQLISLTANNTVLAAAVRIHSLEARHSAQIRLMINKMQLTNMKSLRPWPGQRRSDNGELIKDNFNDSALGVMAPIYDKDSTATNSEIKTVQAGISLIGINGNTEITVAPAAESFDEFLLTASAKKIASDLFIKAGYKLI</sequence>
<dbReference type="Pfam" id="PF13668">
    <property type="entry name" value="Ferritin_2"/>
    <property type="match status" value="1"/>
</dbReference>
<dbReference type="SUPFAM" id="SSF47240">
    <property type="entry name" value="Ferritin-like"/>
    <property type="match status" value="1"/>
</dbReference>
<gene>
    <name evidence="1" type="ORF">TH53_22670</name>
</gene>
<dbReference type="Proteomes" id="UP000032049">
    <property type="component" value="Unassembled WGS sequence"/>
</dbReference>
<reference evidence="1 2" key="1">
    <citation type="submission" date="2015-01" db="EMBL/GenBank/DDBJ databases">
        <title>Draft genome sequence of Pedobacter sp. NL19 isolated from sludge of an effluent treatment pond in an abandoned uranium mine.</title>
        <authorList>
            <person name="Santos T."/>
            <person name="Caetano T."/>
            <person name="Covas C."/>
            <person name="Cruz A."/>
            <person name="Mendo S."/>
        </authorList>
    </citation>
    <scope>NUCLEOTIDE SEQUENCE [LARGE SCALE GENOMIC DNA]</scope>
    <source>
        <strain evidence="1 2">NL19</strain>
    </source>
</reference>
<evidence type="ECO:0008006" key="3">
    <source>
        <dbReference type="Google" id="ProtNLM"/>
    </source>
</evidence>
<evidence type="ECO:0000313" key="2">
    <source>
        <dbReference type="Proteomes" id="UP000032049"/>
    </source>
</evidence>
<protein>
    <recommendedName>
        <fullName evidence="3">Dessication-associated protein</fullName>
    </recommendedName>
</protein>
<dbReference type="InterPro" id="IPR009078">
    <property type="entry name" value="Ferritin-like_SF"/>
</dbReference>
<dbReference type="OrthoDB" id="954262at2"/>
<dbReference type="RefSeq" id="WP_041885934.1">
    <property type="nucleotide sequence ID" value="NZ_CP157278.1"/>
</dbReference>